<comment type="similarity">
    <text evidence="1 4 5">Belongs to the bacterial ribosomal protein bL17 family.</text>
</comment>
<dbReference type="InterPro" id="IPR047859">
    <property type="entry name" value="Ribosomal_bL17_CS"/>
</dbReference>
<name>A0A7V0MYM7_UNCAE</name>
<proteinExistence type="inferred from homology"/>
<accession>A0A7V0MYM7</accession>
<evidence type="ECO:0000256" key="1">
    <source>
        <dbReference type="ARBA" id="ARBA00008777"/>
    </source>
</evidence>
<dbReference type="Pfam" id="PF01196">
    <property type="entry name" value="Ribosomal_L17"/>
    <property type="match status" value="1"/>
</dbReference>
<evidence type="ECO:0000256" key="4">
    <source>
        <dbReference type="HAMAP-Rule" id="MF_01368"/>
    </source>
</evidence>
<protein>
    <recommendedName>
        <fullName evidence="4">Large ribosomal subunit protein bL17</fullName>
    </recommendedName>
</protein>
<evidence type="ECO:0000256" key="2">
    <source>
        <dbReference type="ARBA" id="ARBA00022980"/>
    </source>
</evidence>
<evidence type="ECO:0000256" key="3">
    <source>
        <dbReference type="ARBA" id="ARBA00023274"/>
    </source>
</evidence>
<gene>
    <name evidence="4" type="primary">rplQ</name>
    <name evidence="6" type="ORF">ENG47_01820</name>
</gene>
<keyword evidence="3 4" id="KW-0687">Ribonucleoprotein</keyword>
<dbReference type="Proteomes" id="UP000885660">
    <property type="component" value="Unassembled WGS sequence"/>
</dbReference>
<dbReference type="EMBL" id="DRBC01000108">
    <property type="protein sequence ID" value="HDN84479.1"/>
    <property type="molecule type" value="Genomic_DNA"/>
</dbReference>
<dbReference type="Gene3D" id="3.90.1030.10">
    <property type="entry name" value="Ribosomal protein L17"/>
    <property type="match status" value="1"/>
</dbReference>
<dbReference type="SUPFAM" id="SSF64263">
    <property type="entry name" value="Prokaryotic ribosomal protein L17"/>
    <property type="match status" value="1"/>
</dbReference>
<reference evidence="6" key="1">
    <citation type="journal article" date="2020" name="mSystems">
        <title>Genome- and Community-Level Interaction Insights into Carbon Utilization and Element Cycling Functions of Hydrothermarchaeota in Hydrothermal Sediment.</title>
        <authorList>
            <person name="Zhou Z."/>
            <person name="Liu Y."/>
            <person name="Xu W."/>
            <person name="Pan J."/>
            <person name="Luo Z.H."/>
            <person name="Li M."/>
        </authorList>
    </citation>
    <scope>NUCLEOTIDE SEQUENCE [LARGE SCALE GENOMIC DNA]</scope>
    <source>
        <strain evidence="6">HyVt-219</strain>
    </source>
</reference>
<evidence type="ECO:0000313" key="6">
    <source>
        <dbReference type="EMBL" id="HDN84479.1"/>
    </source>
</evidence>
<dbReference type="PANTHER" id="PTHR14413:SF16">
    <property type="entry name" value="LARGE RIBOSOMAL SUBUNIT PROTEIN BL17M"/>
    <property type="match status" value="1"/>
</dbReference>
<dbReference type="InterPro" id="IPR000456">
    <property type="entry name" value="Ribosomal_bL17"/>
</dbReference>
<dbReference type="HAMAP" id="MF_01368">
    <property type="entry name" value="Ribosomal_bL17"/>
    <property type="match status" value="1"/>
</dbReference>
<dbReference type="GO" id="GO:0022625">
    <property type="term" value="C:cytosolic large ribosomal subunit"/>
    <property type="evidence" value="ECO:0007669"/>
    <property type="project" value="TreeGrafter"/>
</dbReference>
<dbReference type="GO" id="GO:0003735">
    <property type="term" value="F:structural constituent of ribosome"/>
    <property type="evidence" value="ECO:0007669"/>
    <property type="project" value="InterPro"/>
</dbReference>
<organism evidence="6">
    <name type="scientific">Aerophobetes bacterium</name>
    <dbReference type="NCBI Taxonomy" id="2030807"/>
    <lineage>
        <taxon>Bacteria</taxon>
        <taxon>Candidatus Aerophobota</taxon>
    </lineage>
</organism>
<dbReference type="PANTHER" id="PTHR14413">
    <property type="entry name" value="RIBOSOMAL PROTEIN L17"/>
    <property type="match status" value="1"/>
</dbReference>
<dbReference type="GO" id="GO:0006412">
    <property type="term" value="P:translation"/>
    <property type="evidence" value="ECO:0007669"/>
    <property type="project" value="UniProtKB-UniRule"/>
</dbReference>
<dbReference type="PROSITE" id="PS01167">
    <property type="entry name" value="RIBOSOMAL_L17"/>
    <property type="match status" value="1"/>
</dbReference>
<dbReference type="NCBIfam" id="TIGR00059">
    <property type="entry name" value="L17"/>
    <property type="match status" value="1"/>
</dbReference>
<keyword evidence="2 4" id="KW-0689">Ribosomal protein</keyword>
<evidence type="ECO:0000256" key="5">
    <source>
        <dbReference type="RuleBase" id="RU000660"/>
    </source>
</evidence>
<dbReference type="InterPro" id="IPR036373">
    <property type="entry name" value="Ribosomal_bL17_sf"/>
</dbReference>
<comment type="caution">
    <text evidence="6">The sequence shown here is derived from an EMBL/GenBank/DDBJ whole genome shotgun (WGS) entry which is preliminary data.</text>
</comment>
<dbReference type="AlphaFoldDB" id="A0A7V0MYM7"/>
<sequence>MRHKRKLKKLSRTRDQRRSLLSNQVSNLLFREEITTTLPKAKEMVKLAERMITLAKDPSVHHRRLVRRVVKDRQTVNKLFSVVAPRYQNQKGGYTKIVKIGYRRGDGALICKVKLV</sequence>
<comment type="subunit">
    <text evidence="4">Part of the 50S ribosomal subunit. Contacts protein L32.</text>
</comment>